<dbReference type="PANTHER" id="PTHR43133:SF50">
    <property type="entry name" value="ECF RNA POLYMERASE SIGMA FACTOR SIGM"/>
    <property type="match status" value="1"/>
</dbReference>
<dbReference type="InterPro" id="IPR013249">
    <property type="entry name" value="RNA_pol_sigma70_r4_t2"/>
</dbReference>
<dbReference type="EMBL" id="CP002786">
    <property type="protein sequence ID" value="AEF43004.1"/>
    <property type="molecule type" value="Genomic_DNA"/>
</dbReference>
<gene>
    <name evidence="8" type="ordered locus">AS9A_4572</name>
</gene>
<evidence type="ECO:0000256" key="4">
    <source>
        <dbReference type="ARBA" id="ARBA00023125"/>
    </source>
</evidence>
<evidence type="ECO:0000256" key="5">
    <source>
        <dbReference type="ARBA" id="ARBA00023163"/>
    </source>
</evidence>
<dbReference type="InterPro" id="IPR036388">
    <property type="entry name" value="WH-like_DNA-bd_sf"/>
</dbReference>
<dbReference type="GO" id="GO:0016987">
    <property type="term" value="F:sigma factor activity"/>
    <property type="evidence" value="ECO:0007669"/>
    <property type="project" value="UniProtKB-KW"/>
</dbReference>
<accession>F6EPF5</accession>
<dbReference type="Proteomes" id="UP000009235">
    <property type="component" value="Chromosome"/>
</dbReference>
<dbReference type="InterPro" id="IPR039425">
    <property type="entry name" value="RNA_pol_sigma-70-like"/>
</dbReference>
<keyword evidence="4" id="KW-0238">DNA-binding</keyword>
<reference evidence="8 9" key="1">
    <citation type="journal article" date="2011" name="J. Bacteriol.">
        <title>Complete genome sequence of Amycolicicoccus subflavus DQS3-9A1T, an actinomycete isolated from crude oil-polluted soil.</title>
        <authorList>
            <person name="Cai M."/>
            <person name="Chen W.M."/>
            <person name="Nie Y."/>
            <person name="Chi C.Q."/>
            <person name="Wang Y.N."/>
            <person name="Tang Y.Q."/>
            <person name="Li G.Y."/>
            <person name="Wu X.L."/>
        </authorList>
    </citation>
    <scope>NUCLEOTIDE SEQUENCE [LARGE SCALE GENOMIC DNA]</scope>
    <source>
        <strain evidence="9">DSM 45089 / DQS3-9A1</strain>
    </source>
</reference>
<dbReference type="InterPro" id="IPR013325">
    <property type="entry name" value="RNA_pol_sigma_r2"/>
</dbReference>
<dbReference type="Pfam" id="PF08281">
    <property type="entry name" value="Sigma70_r4_2"/>
    <property type="match status" value="1"/>
</dbReference>
<dbReference type="InterPro" id="IPR013324">
    <property type="entry name" value="RNA_pol_sigma_r3/r4-like"/>
</dbReference>
<evidence type="ECO:0000313" key="8">
    <source>
        <dbReference type="EMBL" id="AEF43004.1"/>
    </source>
</evidence>
<dbReference type="GO" id="GO:0006352">
    <property type="term" value="P:DNA-templated transcription initiation"/>
    <property type="evidence" value="ECO:0007669"/>
    <property type="project" value="InterPro"/>
</dbReference>
<keyword evidence="9" id="KW-1185">Reference proteome</keyword>
<dbReference type="SUPFAM" id="SSF88946">
    <property type="entry name" value="Sigma2 domain of RNA polymerase sigma factors"/>
    <property type="match status" value="1"/>
</dbReference>
<dbReference type="CDD" id="cd06171">
    <property type="entry name" value="Sigma70_r4"/>
    <property type="match status" value="1"/>
</dbReference>
<dbReference type="AlphaFoldDB" id="F6EPF5"/>
<dbReference type="Gene3D" id="1.10.10.10">
    <property type="entry name" value="Winged helix-like DNA-binding domain superfamily/Winged helix DNA-binding domain"/>
    <property type="match status" value="1"/>
</dbReference>
<comment type="similarity">
    <text evidence="1">Belongs to the sigma-70 factor family. ECF subfamily.</text>
</comment>
<evidence type="ECO:0000256" key="2">
    <source>
        <dbReference type="ARBA" id="ARBA00023015"/>
    </source>
</evidence>
<dbReference type="STRING" id="443218.AS9A_4572"/>
<dbReference type="InterPro" id="IPR007627">
    <property type="entry name" value="RNA_pol_sigma70_r2"/>
</dbReference>
<sequence length="201" mass="22485">MVRHTWGVAAGEMSDSELLAAHVSGDSRAFTELVQRHRNYLWRVAKRTSYSVDDAADALQDALLSAHRMAGSFRADAAVLSWLHRIVVNACLDRIRRNRVRATVPLDEELSAHIRRRDDPIGELEFTLDVERALFQLPREQRAAVVAVDVEGLSVAEAAERLGVPTGTIKSRCARARLKLAESLNYLRVEGNQTIDRSVYP</sequence>
<dbReference type="eggNOG" id="COG1595">
    <property type="taxonomic scope" value="Bacteria"/>
</dbReference>
<dbReference type="NCBIfam" id="NF007225">
    <property type="entry name" value="PRK09643.1"/>
    <property type="match status" value="1"/>
</dbReference>
<name>F6EPF5_HOYSD</name>
<keyword evidence="2" id="KW-0805">Transcription regulation</keyword>
<keyword evidence="3" id="KW-0731">Sigma factor</keyword>
<evidence type="ECO:0000256" key="1">
    <source>
        <dbReference type="ARBA" id="ARBA00010641"/>
    </source>
</evidence>
<organism evidence="8 9">
    <name type="scientific">Hoyosella subflava (strain DSM 45089 / JCM 17490 / NBRC 109087 / DQS3-9A1)</name>
    <name type="common">Amycolicicoccus subflavus</name>
    <dbReference type="NCBI Taxonomy" id="443218"/>
    <lineage>
        <taxon>Bacteria</taxon>
        <taxon>Bacillati</taxon>
        <taxon>Actinomycetota</taxon>
        <taxon>Actinomycetes</taxon>
        <taxon>Mycobacteriales</taxon>
        <taxon>Hoyosellaceae</taxon>
        <taxon>Hoyosella</taxon>
    </lineage>
</organism>
<feature type="domain" description="RNA polymerase sigma-70 region 2" evidence="6">
    <location>
        <begin position="33"/>
        <end position="99"/>
    </location>
</feature>
<dbReference type="KEGG" id="asd:AS9A_4572"/>
<dbReference type="GO" id="GO:0003677">
    <property type="term" value="F:DNA binding"/>
    <property type="evidence" value="ECO:0007669"/>
    <property type="project" value="UniProtKB-KW"/>
</dbReference>
<dbReference type="NCBIfam" id="TIGR02937">
    <property type="entry name" value="sigma70-ECF"/>
    <property type="match status" value="1"/>
</dbReference>
<evidence type="ECO:0000256" key="3">
    <source>
        <dbReference type="ARBA" id="ARBA00023082"/>
    </source>
</evidence>
<dbReference type="PANTHER" id="PTHR43133">
    <property type="entry name" value="RNA POLYMERASE ECF-TYPE SIGMA FACTO"/>
    <property type="match status" value="1"/>
</dbReference>
<evidence type="ECO:0000259" key="7">
    <source>
        <dbReference type="Pfam" id="PF08281"/>
    </source>
</evidence>
<dbReference type="HOGENOM" id="CLU_047691_3_0_11"/>
<dbReference type="SUPFAM" id="SSF88659">
    <property type="entry name" value="Sigma3 and sigma4 domains of RNA polymerase sigma factors"/>
    <property type="match status" value="1"/>
</dbReference>
<protein>
    <submittedName>
        <fullName evidence="8">RNA polymerase sigma-70 factor</fullName>
    </submittedName>
</protein>
<evidence type="ECO:0000313" key="9">
    <source>
        <dbReference type="Proteomes" id="UP000009235"/>
    </source>
</evidence>
<proteinExistence type="inferred from homology"/>
<dbReference type="Gene3D" id="1.10.1740.10">
    <property type="match status" value="1"/>
</dbReference>
<keyword evidence="5" id="KW-0804">Transcription</keyword>
<evidence type="ECO:0000259" key="6">
    <source>
        <dbReference type="Pfam" id="PF04542"/>
    </source>
</evidence>
<dbReference type="Pfam" id="PF04542">
    <property type="entry name" value="Sigma70_r2"/>
    <property type="match status" value="1"/>
</dbReference>
<feature type="domain" description="RNA polymerase sigma factor 70 region 4 type 2" evidence="7">
    <location>
        <begin position="129"/>
        <end position="180"/>
    </location>
</feature>
<dbReference type="InterPro" id="IPR014284">
    <property type="entry name" value="RNA_pol_sigma-70_dom"/>
</dbReference>